<reference evidence="9 10" key="1">
    <citation type="journal article" date="2023" name="Hortic Res">
        <title>Pangenome of water caltrop reveals structural variations and asymmetric subgenome divergence after allopolyploidization.</title>
        <authorList>
            <person name="Zhang X."/>
            <person name="Chen Y."/>
            <person name="Wang L."/>
            <person name="Yuan Y."/>
            <person name="Fang M."/>
            <person name="Shi L."/>
            <person name="Lu R."/>
            <person name="Comes H.P."/>
            <person name="Ma Y."/>
            <person name="Chen Y."/>
            <person name="Huang G."/>
            <person name="Zhou Y."/>
            <person name="Zheng Z."/>
            <person name="Qiu Y."/>
        </authorList>
    </citation>
    <scope>NUCLEOTIDE SEQUENCE [LARGE SCALE GENOMIC DNA]</scope>
    <source>
        <strain evidence="9">F231</strain>
    </source>
</reference>
<evidence type="ECO:0000256" key="3">
    <source>
        <dbReference type="ARBA" id="ARBA00022729"/>
    </source>
</evidence>
<feature type="transmembrane region" description="Helical" evidence="8">
    <location>
        <begin position="112"/>
        <end position="132"/>
    </location>
</feature>
<organism evidence="9 10">
    <name type="scientific">Trapa natans</name>
    <name type="common">Water chestnut</name>
    <dbReference type="NCBI Taxonomy" id="22666"/>
    <lineage>
        <taxon>Eukaryota</taxon>
        <taxon>Viridiplantae</taxon>
        <taxon>Streptophyta</taxon>
        <taxon>Embryophyta</taxon>
        <taxon>Tracheophyta</taxon>
        <taxon>Spermatophyta</taxon>
        <taxon>Magnoliopsida</taxon>
        <taxon>eudicotyledons</taxon>
        <taxon>Gunneridae</taxon>
        <taxon>Pentapetalae</taxon>
        <taxon>rosids</taxon>
        <taxon>malvids</taxon>
        <taxon>Myrtales</taxon>
        <taxon>Lythraceae</taxon>
        <taxon>Trapa</taxon>
    </lineage>
</organism>
<dbReference type="Pfam" id="PF06749">
    <property type="entry name" value="DUF1218"/>
    <property type="match status" value="1"/>
</dbReference>
<dbReference type="GO" id="GO:0012505">
    <property type="term" value="C:endomembrane system"/>
    <property type="evidence" value="ECO:0007669"/>
    <property type="project" value="UniProtKB-SubCell"/>
</dbReference>
<evidence type="ECO:0000256" key="6">
    <source>
        <dbReference type="ARBA" id="ARBA00029467"/>
    </source>
</evidence>
<keyword evidence="3" id="KW-0732">Signal</keyword>
<dbReference type="Proteomes" id="UP001346149">
    <property type="component" value="Unassembled WGS sequence"/>
</dbReference>
<dbReference type="AlphaFoldDB" id="A0AAN7L535"/>
<dbReference type="InterPro" id="IPR009606">
    <property type="entry name" value="DEAL/Modifying_wall_lignin1/2"/>
</dbReference>
<evidence type="ECO:0000256" key="4">
    <source>
        <dbReference type="ARBA" id="ARBA00022989"/>
    </source>
</evidence>
<evidence type="ECO:0000256" key="5">
    <source>
        <dbReference type="ARBA" id="ARBA00023136"/>
    </source>
</evidence>
<comment type="similarity">
    <text evidence="6">Belongs to the DESIGUAL family.</text>
</comment>
<feature type="transmembrane region" description="Helical" evidence="8">
    <location>
        <begin position="148"/>
        <end position="168"/>
    </location>
</feature>
<dbReference type="PANTHER" id="PTHR31769">
    <property type="entry name" value="OS07G0462200 PROTEIN-RELATED"/>
    <property type="match status" value="1"/>
</dbReference>
<comment type="subcellular location">
    <subcellularLocation>
        <location evidence="1">Endomembrane system</location>
        <topology evidence="1">Multi-pass membrane protein</topology>
    </subcellularLocation>
</comment>
<proteinExistence type="inferred from homology"/>
<name>A0AAN7L535_TRANT</name>
<dbReference type="InterPro" id="IPR052222">
    <property type="entry name" value="DESIGUAL"/>
</dbReference>
<evidence type="ECO:0000256" key="8">
    <source>
        <dbReference type="SAM" id="Phobius"/>
    </source>
</evidence>
<evidence type="ECO:0000256" key="7">
    <source>
        <dbReference type="SAM" id="MobiDB-lite"/>
    </source>
</evidence>
<accession>A0AAN7L535</accession>
<feature type="region of interest" description="Disordered" evidence="7">
    <location>
        <begin position="229"/>
        <end position="255"/>
    </location>
</feature>
<evidence type="ECO:0000256" key="1">
    <source>
        <dbReference type="ARBA" id="ARBA00004127"/>
    </source>
</evidence>
<protein>
    <submittedName>
        <fullName evidence="9">Uncharacterized protein</fullName>
    </submittedName>
</protein>
<feature type="transmembrane region" description="Helical" evidence="8">
    <location>
        <begin position="196"/>
        <end position="218"/>
    </location>
</feature>
<keyword evidence="4 8" id="KW-1133">Transmembrane helix</keyword>
<comment type="caution">
    <text evidence="9">The sequence shown here is derived from an EMBL/GenBank/DDBJ whole genome shotgun (WGS) entry which is preliminary data.</text>
</comment>
<evidence type="ECO:0000256" key="2">
    <source>
        <dbReference type="ARBA" id="ARBA00022692"/>
    </source>
</evidence>
<sequence length="255" mass="27571">MDASARPYYFCRHHRPPNLGPFSLPSPRCCHCHQSAVTPIYGSTYYSIHMARSRMAVTIKLMSLIVATLGLLSFIFGVIAENKKPAAGTAINMKDVTVCKYNSDPTVALGSLSFAFLIACSVAGFTSVFYPYKGRPVSQSILFQNKSFLVFFLIALGLAGLGGAFLLWPTIVEQLHIDNNVHPLESTSCPTAKTGLLGGAAFLSLDSMLMWLVTLMLVSNTREDYFDEVEGSGKGDGPEVLPGDYDTAGHMKAVA</sequence>
<dbReference type="EMBL" id="JAXQNO010000019">
    <property type="protein sequence ID" value="KAK4774816.1"/>
    <property type="molecule type" value="Genomic_DNA"/>
</dbReference>
<keyword evidence="5 8" id="KW-0472">Membrane</keyword>
<feature type="transmembrane region" description="Helical" evidence="8">
    <location>
        <begin position="61"/>
        <end position="80"/>
    </location>
</feature>
<gene>
    <name evidence="9" type="ORF">SAY86_009751</name>
</gene>
<evidence type="ECO:0000313" key="10">
    <source>
        <dbReference type="Proteomes" id="UP001346149"/>
    </source>
</evidence>
<keyword evidence="10" id="KW-1185">Reference proteome</keyword>
<keyword evidence="2 8" id="KW-0812">Transmembrane</keyword>
<evidence type="ECO:0000313" key="9">
    <source>
        <dbReference type="EMBL" id="KAK4774816.1"/>
    </source>
</evidence>